<proteinExistence type="inferred from homology"/>
<protein>
    <submittedName>
        <fullName evidence="4">Oxidoreductase, short chain dehydrogenase/reductase family protein</fullName>
    </submittedName>
</protein>
<dbReference type="AlphaFoldDB" id="A0A133P2Z6"/>
<dbReference type="Proteomes" id="UP000070401">
    <property type="component" value="Unassembled WGS sequence"/>
</dbReference>
<dbReference type="Gene3D" id="3.40.50.720">
    <property type="entry name" value="NAD(P)-binding Rossmann-like Domain"/>
    <property type="match status" value="1"/>
</dbReference>
<accession>A0A133P2Z6</accession>
<dbReference type="PRINTS" id="PR00080">
    <property type="entry name" value="SDRFAMILY"/>
</dbReference>
<evidence type="ECO:0000256" key="3">
    <source>
        <dbReference type="RuleBase" id="RU000363"/>
    </source>
</evidence>
<gene>
    <name evidence="4" type="ORF">HMPREF3221_00848</name>
</gene>
<evidence type="ECO:0000256" key="2">
    <source>
        <dbReference type="ARBA" id="ARBA00023002"/>
    </source>
</evidence>
<dbReference type="eggNOG" id="COG4221">
    <property type="taxonomic scope" value="Bacteria"/>
</dbReference>
<dbReference type="PANTHER" id="PTHR42901">
    <property type="entry name" value="ALCOHOL DEHYDROGENASE"/>
    <property type="match status" value="1"/>
</dbReference>
<name>A0A133P2Z6_FUSNU</name>
<dbReference type="PROSITE" id="PS00061">
    <property type="entry name" value="ADH_SHORT"/>
    <property type="match status" value="1"/>
</dbReference>
<dbReference type="GO" id="GO:0016616">
    <property type="term" value="F:oxidoreductase activity, acting on the CH-OH group of donors, NAD or NADP as acceptor"/>
    <property type="evidence" value="ECO:0007669"/>
    <property type="project" value="UniProtKB-ARBA"/>
</dbReference>
<evidence type="ECO:0000313" key="5">
    <source>
        <dbReference type="Proteomes" id="UP000070401"/>
    </source>
</evidence>
<dbReference type="InterPro" id="IPR002347">
    <property type="entry name" value="SDR_fam"/>
</dbReference>
<reference evidence="5" key="1">
    <citation type="submission" date="2016-01" db="EMBL/GenBank/DDBJ databases">
        <authorList>
            <person name="Mitreva M."/>
            <person name="Pepin K.H."/>
            <person name="Mihindukulasuriya K.A."/>
            <person name="Fulton R."/>
            <person name="Fronick C."/>
            <person name="O'Laughlin M."/>
            <person name="Miner T."/>
            <person name="Herter B."/>
            <person name="Rosa B.A."/>
            <person name="Cordes M."/>
            <person name="Tomlinson C."/>
            <person name="Wollam A."/>
            <person name="Palsikar V.B."/>
            <person name="Mardis E.R."/>
            <person name="Wilson R.K."/>
        </authorList>
    </citation>
    <scope>NUCLEOTIDE SEQUENCE [LARGE SCALE GENOMIC DNA]</scope>
    <source>
        <strain evidence="5">MJR7757B</strain>
    </source>
</reference>
<evidence type="ECO:0000313" key="4">
    <source>
        <dbReference type="EMBL" id="KXA22949.1"/>
    </source>
</evidence>
<dbReference type="PANTHER" id="PTHR42901:SF1">
    <property type="entry name" value="ALCOHOL DEHYDROGENASE"/>
    <property type="match status" value="1"/>
</dbReference>
<sequence>MNKVEEVYIMEENRVKGKIAFISGASSGIGKATAEKLAQMGVNLILCARRENILNELKENLEKQYGIKVKNLVFDVRNYDDVLKNINSLDDEWKKIDILVNNAGLAVGLEKFYEYNMEDVDKMIDTNIKGFVYIANTIIPLMLATDKVCTIVNIGSVAGEIAYPNGSIYCATKFAVRAISDAMRSELIDKKIKVTNIKPGLVDTGFSLVRFRGDKEKADNVYKGIDPLYAEDIADTVAYIINLPEKIQITDLSITPLHQANAIHIYKEK</sequence>
<evidence type="ECO:0000256" key="1">
    <source>
        <dbReference type="ARBA" id="ARBA00006484"/>
    </source>
</evidence>
<keyword evidence="5" id="KW-1185">Reference proteome</keyword>
<keyword evidence="2" id="KW-0560">Oxidoreductase</keyword>
<dbReference type="FunFam" id="3.40.50.720:FF:000047">
    <property type="entry name" value="NADP-dependent L-serine/L-allo-threonine dehydrogenase"/>
    <property type="match status" value="1"/>
</dbReference>
<dbReference type="Pfam" id="PF00106">
    <property type="entry name" value="adh_short"/>
    <property type="match status" value="1"/>
</dbReference>
<dbReference type="InterPro" id="IPR036291">
    <property type="entry name" value="NAD(P)-bd_dom_sf"/>
</dbReference>
<organism evidence="4 5">
    <name type="scientific">Fusobacterium nucleatum</name>
    <dbReference type="NCBI Taxonomy" id="851"/>
    <lineage>
        <taxon>Bacteria</taxon>
        <taxon>Fusobacteriati</taxon>
        <taxon>Fusobacteriota</taxon>
        <taxon>Fusobacteriia</taxon>
        <taxon>Fusobacteriales</taxon>
        <taxon>Fusobacteriaceae</taxon>
        <taxon>Fusobacterium</taxon>
    </lineage>
</organism>
<comment type="similarity">
    <text evidence="1 3">Belongs to the short-chain dehydrogenases/reductases (SDR) family.</text>
</comment>
<dbReference type="SUPFAM" id="SSF51735">
    <property type="entry name" value="NAD(P)-binding Rossmann-fold domains"/>
    <property type="match status" value="1"/>
</dbReference>
<dbReference type="PATRIC" id="fig|851.8.peg.853"/>
<comment type="caution">
    <text evidence="4">The sequence shown here is derived from an EMBL/GenBank/DDBJ whole genome shotgun (WGS) entry which is preliminary data.</text>
</comment>
<dbReference type="STRING" id="1408287.GCA_000493815_02033"/>
<dbReference type="PRINTS" id="PR00081">
    <property type="entry name" value="GDHRDH"/>
</dbReference>
<dbReference type="InterPro" id="IPR020904">
    <property type="entry name" value="Sc_DH/Rdtase_CS"/>
</dbReference>
<dbReference type="EMBL" id="LRPY01000081">
    <property type="protein sequence ID" value="KXA22949.1"/>
    <property type="molecule type" value="Genomic_DNA"/>
</dbReference>